<sequence>MEDSAPSFGIDIIKNSIRDLQEEKEKNERKLSEARSRRRKLESRYEAALSKFNQTTDTKGKMADTLKVAQYKVSQSQAAIESQQSINQELEQRISHLRANKAAEETRQQEEKELLEGKLASLADMFHHGKDFYTDQLLQDEVSSVKNEMQSLTSKVRQTDTEAERLIGLFEALEMVAKKNEDEKGFLGISLETQHQALDLFEQEKKAEEQELVKMKEVERQLLTQLEE</sequence>
<keyword evidence="2 3" id="KW-0175">Coiled coil</keyword>
<proteinExistence type="inferred from homology"/>
<organism evidence="5 8">
    <name type="scientific">Acanthaster planci</name>
    <name type="common">Crown-of-thorns starfish</name>
    <dbReference type="NCBI Taxonomy" id="133434"/>
    <lineage>
        <taxon>Eukaryota</taxon>
        <taxon>Metazoa</taxon>
        <taxon>Echinodermata</taxon>
        <taxon>Eleutherozoa</taxon>
        <taxon>Asterozoa</taxon>
        <taxon>Asteroidea</taxon>
        <taxon>Valvatacea</taxon>
        <taxon>Valvatida</taxon>
        <taxon>Acanthasteridae</taxon>
        <taxon>Acanthaster</taxon>
    </lineage>
</organism>
<evidence type="ECO:0000256" key="2">
    <source>
        <dbReference type="ARBA" id="ARBA00023054"/>
    </source>
</evidence>
<dbReference type="RefSeq" id="XP_022108264.1">
    <property type="nucleotide sequence ID" value="XM_022252572.1"/>
</dbReference>
<feature type="region of interest" description="Disordered" evidence="4">
    <location>
        <begin position="21"/>
        <end position="43"/>
    </location>
</feature>
<dbReference type="GeneID" id="110988770"/>
<dbReference type="KEGG" id="aplc:110988770"/>
<dbReference type="AlphaFoldDB" id="A0A8B7ZS79"/>
<evidence type="ECO:0000313" key="6">
    <source>
        <dbReference type="RefSeq" id="XP_022108262.1"/>
    </source>
</evidence>
<dbReference type="GO" id="GO:0007130">
    <property type="term" value="P:synaptonemal complex assembly"/>
    <property type="evidence" value="ECO:0007669"/>
    <property type="project" value="InterPro"/>
</dbReference>
<dbReference type="OrthoDB" id="10069873at2759"/>
<dbReference type="InterPro" id="IPR026676">
    <property type="entry name" value="SYCE1"/>
</dbReference>
<dbReference type="GO" id="GO:0000795">
    <property type="term" value="C:synaptonemal complex"/>
    <property type="evidence" value="ECO:0007669"/>
    <property type="project" value="InterPro"/>
</dbReference>
<evidence type="ECO:0000313" key="7">
    <source>
        <dbReference type="RefSeq" id="XP_022108263.1"/>
    </source>
</evidence>
<accession>A0A8B7ZS79</accession>
<gene>
    <name evidence="6 7 8" type="primary">LOC110988770</name>
</gene>
<evidence type="ECO:0000313" key="5">
    <source>
        <dbReference type="Proteomes" id="UP000694845"/>
    </source>
</evidence>
<keyword evidence="5" id="KW-1185">Reference proteome</keyword>
<evidence type="ECO:0000256" key="1">
    <source>
        <dbReference type="ARBA" id="ARBA00010094"/>
    </source>
</evidence>
<dbReference type="RefSeq" id="XP_022108262.1">
    <property type="nucleotide sequence ID" value="XM_022252570.1"/>
</dbReference>
<dbReference type="RefSeq" id="XP_022108263.1">
    <property type="nucleotide sequence ID" value="XM_022252571.1"/>
</dbReference>
<evidence type="ECO:0000256" key="3">
    <source>
        <dbReference type="SAM" id="Coils"/>
    </source>
</evidence>
<protein>
    <submittedName>
        <fullName evidence="6 7">Tropomyosin-like isoform X1</fullName>
    </submittedName>
</protein>
<name>A0A8B7ZS79_ACAPL</name>
<dbReference type="Pfam" id="PF15233">
    <property type="entry name" value="SYCE1"/>
    <property type="match status" value="1"/>
</dbReference>
<evidence type="ECO:0000256" key="4">
    <source>
        <dbReference type="SAM" id="MobiDB-lite"/>
    </source>
</evidence>
<dbReference type="Proteomes" id="UP000694845">
    <property type="component" value="Unplaced"/>
</dbReference>
<feature type="coiled-coil region" evidence="3">
    <location>
        <begin position="191"/>
        <end position="218"/>
    </location>
</feature>
<comment type="similarity">
    <text evidence="1">Belongs to the SYCE family.</text>
</comment>
<reference evidence="6 7" key="1">
    <citation type="submission" date="2025-04" db="UniProtKB">
        <authorList>
            <consortium name="RefSeq"/>
        </authorList>
    </citation>
    <scope>IDENTIFICATION</scope>
</reference>
<evidence type="ECO:0000313" key="8">
    <source>
        <dbReference type="RefSeq" id="XP_022108264.1"/>
    </source>
</evidence>
<dbReference type="OMA" id="EFHKPEQ"/>
<feature type="compositionally biased region" description="Basic and acidic residues" evidence="4">
    <location>
        <begin position="21"/>
        <end position="35"/>
    </location>
</feature>